<sequence>VWTSANQPIPPIDQVKEKLKEIRLSELEEKVSGIVDRLERAADAAVQLESRVADLEDLK</sequence>
<evidence type="ECO:0000256" key="1">
    <source>
        <dbReference type="SAM" id="Coils"/>
    </source>
</evidence>
<feature type="coiled-coil region" evidence="1">
    <location>
        <begin position="24"/>
        <end position="58"/>
    </location>
</feature>
<protein>
    <submittedName>
        <fullName evidence="2">Uncharacterized protein</fullName>
    </submittedName>
</protein>
<gene>
    <name evidence="2" type="ORF">S06H3_23549</name>
</gene>
<feature type="non-terminal residue" evidence="2">
    <location>
        <position position="1"/>
    </location>
</feature>
<proteinExistence type="predicted"/>
<evidence type="ECO:0000313" key="2">
    <source>
        <dbReference type="EMBL" id="GAI08402.1"/>
    </source>
</evidence>
<name>X1KMT6_9ZZZZ</name>
<comment type="caution">
    <text evidence="2">The sequence shown here is derived from an EMBL/GenBank/DDBJ whole genome shotgun (WGS) entry which is preliminary data.</text>
</comment>
<dbReference type="AlphaFoldDB" id="X1KMT6"/>
<reference evidence="2" key="1">
    <citation type="journal article" date="2014" name="Front. Microbiol.">
        <title>High frequency of phylogenetically diverse reductive dehalogenase-homologous genes in deep subseafloor sedimentary metagenomes.</title>
        <authorList>
            <person name="Kawai M."/>
            <person name="Futagami T."/>
            <person name="Toyoda A."/>
            <person name="Takaki Y."/>
            <person name="Nishi S."/>
            <person name="Hori S."/>
            <person name="Arai W."/>
            <person name="Tsubouchi T."/>
            <person name="Morono Y."/>
            <person name="Uchiyama I."/>
            <person name="Ito T."/>
            <person name="Fujiyama A."/>
            <person name="Inagaki F."/>
            <person name="Takami H."/>
        </authorList>
    </citation>
    <scope>NUCLEOTIDE SEQUENCE</scope>
    <source>
        <strain evidence="2">Expedition CK06-06</strain>
    </source>
</reference>
<keyword evidence="1" id="KW-0175">Coiled coil</keyword>
<dbReference type="EMBL" id="BARV01012825">
    <property type="protein sequence ID" value="GAI08402.1"/>
    <property type="molecule type" value="Genomic_DNA"/>
</dbReference>
<accession>X1KMT6</accession>
<organism evidence="2">
    <name type="scientific">marine sediment metagenome</name>
    <dbReference type="NCBI Taxonomy" id="412755"/>
    <lineage>
        <taxon>unclassified sequences</taxon>
        <taxon>metagenomes</taxon>
        <taxon>ecological metagenomes</taxon>
    </lineage>
</organism>